<dbReference type="PANTHER" id="PTHR42748">
    <property type="entry name" value="NITROGEN METABOLITE REPRESSION PROTEIN NMRA FAMILY MEMBER"/>
    <property type="match status" value="1"/>
</dbReference>
<dbReference type="RefSeq" id="XP_056759505.1">
    <property type="nucleotide sequence ID" value="XM_056914751.1"/>
</dbReference>
<dbReference type="Gene3D" id="3.90.25.10">
    <property type="entry name" value="UDP-galactose 4-epimerase, domain 1"/>
    <property type="match status" value="1"/>
</dbReference>
<reference evidence="4" key="2">
    <citation type="journal article" date="2023" name="IMA Fungus">
        <title>Comparative genomic study of the Penicillium genus elucidates a diverse pangenome and 15 lateral gene transfer events.</title>
        <authorList>
            <person name="Petersen C."/>
            <person name="Sorensen T."/>
            <person name="Nielsen M.R."/>
            <person name="Sondergaard T.E."/>
            <person name="Sorensen J.L."/>
            <person name="Fitzpatrick D.A."/>
            <person name="Frisvad J.C."/>
            <person name="Nielsen K.L."/>
        </authorList>
    </citation>
    <scope>NUCLEOTIDE SEQUENCE</scope>
    <source>
        <strain evidence="4">IBT 16125</strain>
    </source>
</reference>
<protein>
    <submittedName>
        <fullName evidence="4">Nucleoside-diphosphate-sugar epimerase family protein</fullName>
    </submittedName>
</protein>
<evidence type="ECO:0000256" key="1">
    <source>
        <dbReference type="ARBA" id="ARBA00006328"/>
    </source>
</evidence>
<comment type="caution">
    <text evidence="4">The sequence shown here is derived from an EMBL/GenBank/DDBJ whole genome shotgun (WGS) entry which is preliminary data.</text>
</comment>
<dbReference type="SUPFAM" id="SSF51735">
    <property type="entry name" value="NAD(P)-binding Rossmann-fold domains"/>
    <property type="match status" value="1"/>
</dbReference>
<evidence type="ECO:0000259" key="3">
    <source>
        <dbReference type="Pfam" id="PF05368"/>
    </source>
</evidence>
<accession>A0AAD6BTS3</accession>
<dbReference type="FunFam" id="3.40.50.720:FF:000528">
    <property type="entry name" value="Nucleoside-diphosphate-sugar epimerase family protein"/>
    <property type="match status" value="1"/>
</dbReference>
<dbReference type="Pfam" id="PF05368">
    <property type="entry name" value="NmrA"/>
    <property type="match status" value="1"/>
</dbReference>
<dbReference type="PANTHER" id="PTHR42748:SF7">
    <property type="entry name" value="NMRA LIKE REDOX SENSOR 1-RELATED"/>
    <property type="match status" value="1"/>
</dbReference>
<comment type="similarity">
    <text evidence="1">Belongs to the NmrA-type oxidoreductase family.</text>
</comment>
<dbReference type="InterPro" id="IPR036291">
    <property type="entry name" value="NAD(P)-bd_dom_sf"/>
</dbReference>
<reference evidence="4" key="1">
    <citation type="submission" date="2022-12" db="EMBL/GenBank/DDBJ databases">
        <authorList>
            <person name="Petersen C."/>
        </authorList>
    </citation>
    <scope>NUCLEOTIDE SEQUENCE</scope>
    <source>
        <strain evidence="4">IBT 16125</strain>
    </source>
</reference>
<dbReference type="AlphaFoldDB" id="A0AAD6BTS3"/>
<dbReference type="EMBL" id="JAPVEA010000009">
    <property type="protein sequence ID" value="KAJ5432213.1"/>
    <property type="molecule type" value="Genomic_DNA"/>
</dbReference>
<gene>
    <name evidence="4" type="ORF">N7458_011369</name>
</gene>
<sequence length="304" mass="33881">MPTPVLITGATGKQGGGVIDALLRKDADFQILAVTRDASSSGAKKLKAKSSKIHIVEGNLDRPEEIFASAEKLISQPIWGVFSVQAPVPGGSKHDAEERQGKELVDTALKHNVKHFVYTSVDRGGDASFDNPTPIPHFISKHHIEHHLVEQTKGTGMSWTILRPTAFLQNFTPDFFGKVFATSWKIGVKEKPLQVISVTDIGFFGAQAFLAPEQYKNKCLSLAGDELSFDEMARIFRAKCGRDVPLTFNFVSRILFWMMKDLGLMFQWFYDSGYGADIEALRKIRPELQNFESWLENESGFVAK</sequence>
<dbReference type="GO" id="GO:0005634">
    <property type="term" value="C:nucleus"/>
    <property type="evidence" value="ECO:0007669"/>
    <property type="project" value="TreeGrafter"/>
</dbReference>
<keyword evidence="2" id="KW-0521">NADP</keyword>
<dbReference type="InterPro" id="IPR051164">
    <property type="entry name" value="NmrA-like_oxidored"/>
</dbReference>
<dbReference type="Gene3D" id="3.40.50.720">
    <property type="entry name" value="NAD(P)-binding Rossmann-like Domain"/>
    <property type="match status" value="1"/>
</dbReference>
<name>A0AAD6BTS3_9EURO</name>
<dbReference type="GeneID" id="81604994"/>
<dbReference type="InterPro" id="IPR008030">
    <property type="entry name" value="NmrA-like"/>
</dbReference>
<evidence type="ECO:0000313" key="4">
    <source>
        <dbReference type="EMBL" id="KAJ5432213.1"/>
    </source>
</evidence>
<keyword evidence="5" id="KW-1185">Reference proteome</keyword>
<dbReference type="Proteomes" id="UP001213681">
    <property type="component" value="Unassembled WGS sequence"/>
</dbReference>
<evidence type="ECO:0000256" key="2">
    <source>
        <dbReference type="ARBA" id="ARBA00022857"/>
    </source>
</evidence>
<feature type="domain" description="NmrA-like" evidence="3">
    <location>
        <begin position="5"/>
        <end position="282"/>
    </location>
</feature>
<evidence type="ECO:0000313" key="5">
    <source>
        <dbReference type="Proteomes" id="UP001213681"/>
    </source>
</evidence>
<proteinExistence type="inferred from homology"/>
<organism evidence="4 5">
    <name type="scientific">Penicillium daleae</name>
    <dbReference type="NCBI Taxonomy" id="63821"/>
    <lineage>
        <taxon>Eukaryota</taxon>
        <taxon>Fungi</taxon>
        <taxon>Dikarya</taxon>
        <taxon>Ascomycota</taxon>
        <taxon>Pezizomycotina</taxon>
        <taxon>Eurotiomycetes</taxon>
        <taxon>Eurotiomycetidae</taxon>
        <taxon>Eurotiales</taxon>
        <taxon>Aspergillaceae</taxon>
        <taxon>Penicillium</taxon>
    </lineage>
</organism>